<dbReference type="AlphaFoldDB" id="A0A0R3T4W6"/>
<dbReference type="Gene3D" id="4.10.410.10">
    <property type="entry name" value="Pancreatic trypsin inhibitor Kunitz domain"/>
    <property type="match status" value="1"/>
</dbReference>
<dbReference type="STRING" id="102285.A0A0R3T4W6"/>
<proteinExistence type="predicted"/>
<feature type="domain" description="BPTI/Kunitz inhibitor" evidence="2">
    <location>
        <begin position="37"/>
        <end position="87"/>
    </location>
</feature>
<keyword evidence="4" id="KW-1185">Reference proteome</keyword>
<dbReference type="PRINTS" id="PR00759">
    <property type="entry name" value="BASICPTASE"/>
</dbReference>
<name>A0A0R3T4W6_RODNA</name>
<evidence type="ECO:0000256" key="1">
    <source>
        <dbReference type="ARBA" id="ARBA00023157"/>
    </source>
</evidence>
<dbReference type="PANTHER" id="PTHR10083:SF374">
    <property type="entry name" value="BPTI_KUNITZ INHIBITOR DOMAIN-CONTAINING PROTEIN"/>
    <property type="match status" value="1"/>
</dbReference>
<dbReference type="CDD" id="cd22593">
    <property type="entry name" value="Kunitz_conkunitzin"/>
    <property type="match status" value="1"/>
</dbReference>
<evidence type="ECO:0000313" key="4">
    <source>
        <dbReference type="Proteomes" id="UP000278807"/>
    </source>
</evidence>
<dbReference type="InterPro" id="IPR036880">
    <property type="entry name" value="Kunitz_BPTI_sf"/>
</dbReference>
<dbReference type="SMART" id="SM00131">
    <property type="entry name" value="KU"/>
    <property type="match status" value="1"/>
</dbReference>
<dbReference type="EMBL" id="UZAE01000965">
    <property type="protein sequence ID" value="VDN97962.1"/>
    <property type="molecule type" value="Genomic_DNA"/>
</dbReference>
<dbReference type="InterPro" id="IPR002223">
    <property type="entry name" value="Kunitz_BPTI"/>
</dbReference>
<evidence type="ECO:0000313" key="5">
    <source>
        <dbReference type="WBParaSite" id="HNAJ_0000210401-mRNA-1"/>
    </source>
</evidence>
<evidence type="ECO:0000313" key="3">
    <source>
        <dbReference type="EMBL" id="VDN97962.1"/>
    </source>
</evidence>
<sequence>MRRNPEKRVMQMMEEDDPLTFVHVDENDDTRNIPKFCTQFYNPGLGDASLEKFYYSLKDKTCLPFLYGGAEGNKNRFDSFDDCMRVCNVNYNVESY</sequence>
<dbReference type="Proteomes" id="UP000278807">
    <property type="component" value="Unassembled WGS sequence"/>
</dbReference>
<gene>
    <name evidence="3" type="ORF">HNAJ_LOCUS2103</name>
</gene>
<dbReference type="WBParaSite" id="HNAJ_0000210401-mRNA-1">
    <property type="protein sequence ID" value="HNAJ_0000210401-mRNA-1"/>
    <property type="gene ID" value="HNAJ_0000210401"/>
</dbReference>
<dbReference type="Pfam" id="PF00014">
    <property type="entry name" value="Kunitz_BPTI"/>
    <property type="match status" value="1"/>
</dbReference>
<protein>
    <submittedName>
        <fullName evidence="5">BPTI/Kunitz inhibitor domain-containing protein</fullName>
    </submittedName>
</protein>
<dbReference type="SUPFAM" id="SSF57362">
    <property type="entry name" value="BPTI-like"/>
    <property type="match status" value="1"/>
</dbReference>
<dbReference type="PROSITE" id="PS50279">
    <property type="entry name" value="BPTI_KUNITZ_2"/>
    <property type="match status" value="1"/>
</dbReference>
<dbReference type="InterPro" id="IPR050098">
    <property type="entry name" value="TFPI/VKTCI-like"/>
</dbReference>
<keyword evidence="1" id="KW-1015">Disulfide bond</keyword>
<dbReference type="PANTHER" id="PTHR10083">
    <property type="entry name" value="KUNITZ-TYPE PROTEASE INHIBITOR-RELATED"/>
    <property type="match status" value="1"/>
</dbReference>
<dbReference type="GO" id="GO:0004867">
    <property type="term" value="F:serine-type endopeptidase inhibitor activity"/>
    <property type="evidence" value="ECO:0007669"/>
    <property type="project" value="InterPro"/>
</dbReference>
<evidence type="ECO:0000259" key="2">
    <source>
        <dbReference type="PROSITE" id="PS50279"/>
    </source>
</evidence>
<organism evidence="5">
    <name type="scientific">Rodentolepis nana</name>
    <name type="common">Dwarf tapeworm</name>
    <name type="synonym">Hymenolepis nana</name>
    <dbReference type="NCBI Taxonomy" id="102285"/>
    <lineage>
        <taxon>Eukaryota</taxon>
        <taxon>Metazoa</taxon>
        <taxon>Spiralia</taxon>
        <taxon>Lophotrochozoa</taxon>
        <taxon>Platyhelminthes</taxon>
        <taxon>Cestoda</taxon>
        <taxon>Eucestoda</taxon>
        <taxon>Cyclophyllidea</taxon>
        <taxon>Hymenolepididae</taxon>
        <taxon>Rodentolepis</taxon>
    </lineage>
</organism>
<reference evidence="3 4" key="2">
    <citation type="submission" date="2018-11" db="EMBL/GenBank/DDBJ databases">
        <authorList>
            <consortium name="Pathogen Informatics"/>
        </authorList>
    </citation>
    <scope>NUCLEOTIDE SEQUENCE [LARGE SCALE GENOMIC DNA]</scope>
</reference>
<dbReference type="OrthoDB" id="4473401at2759"/>
<dbReference type="GO" id="GO:0005615">
    <property type="term" value="C:extracellular space"/>
    <property type="evidence" value="ECO:0007669"/>
    <property type="project" value="TreeGrafter"/>
</dbReference>
<accession>A0A0R3T4W6</accession>
<reference evidence="5" key="1">
    <citation type="submission" date="2017-02" db="UniProtKB">
        <authorList>
            <consortium name="WormBaseParasite"/>
        </authorList>
    </citation>
    <scope>IDENTIFICATION</scope>
</reference>